<keyword evidence="23" id="KW-1185">Reference proteome</keyword>
<dbReference type="GO" id="GO:0004674">
    <property type="term" value="F:protein serine/threonine kinase activity"/>
    <property type="evidence" value="ECO:0007669"/>
    <property type="project" value="UniProtKB-KW"/>
</dbReference>
<dbReference type="Gene3D" id="3.30.200.20">
    <property type="entry name" value="Phosphorylase Kinase, domain 1"/>
    <property type="match status" value="1"/>
</dbReference>
<evidence type="ECO:0000256" key="7">
    <source>
        <dbReference type="ARBA" id="ARBA00022741"/>
    </source>
</evidence>
<evidence type="ECO:0000259" key="20">
    <source>
        <dbReference type="PROSITE" id="PS50927"/>
    </source>
</evidence>
<reference evidence="22" key="1">
    <citation type="submission" date="2023-02" db="EMBL/GenBank/DDBJ databases">
        <title>Genome of toxic invasive species Heracleum sosnowskyi carries increased number of genes despite the absence of recent whole-genome duplications.</title>
        <authorList>
            <person name="Schelkunov M."/>
            <person name="Shtratnikova V."/>
            <person name="Makarenko M."/>
            <person name="Klepikova A."/>
            <person name="Omelchenko D."/>
            <person name="Novikova G."/>
            <person name="Obukhova E."/>
            <person name="Bogdanov V."/>
            <person name="Penin A."/>
            <person name="Logacheva M."/>
        </authorList>
    </citation>
    <scope>NUCLEOTIDE SEQUENCE</scope>
    <source>
        <strain evidence="22">Hsosn_3</strain>
        <tissue evidence="22">Leaf</tissue>
    </source>
</reference>
<evidence type="ECO:0000256" key="5">
    <source>
        <dbReference type="ARBA" id="ARBA00022692"/>
    </source>
</evidence>
<dbReference type="FunFam" id="1.10.510.10:FF:000060">
    <property type="entry name" value="G-type lectin S-receptor-like serine/threonine-protein kinase"/>
    <property type="match status" value="1"/>
</dbReference>
<dbReference type="InterPro" id="IPR024171">
    <property type="entry name" value="SRK-like_kinase"/>
</dbReference>
<dbReference type="InterPro" id="IPR003609">
    <property type="entry name" value="Pan_app"/>
</dbReference>
<dbReference type="SMART" id="SM00220">
    <property type="entry name" value="S_TKc"/>
    <property type="match status" value="1"/>
</dbReference>
<dbReference type="Gene3D" id="3.50.4.10">
    <property type="entry name" value="Hepatocyte Growth Factor"/>
    <property type="match status" value="1"/>
</dbReference>
<comment type="catalytic activity">
    <reaction evidence="15 17">
        <text>L-threonyl-[protein] + ATP = O-phospho-L-threonyl-[protein] + ADP + H(+)</text>
        <dbReference type="Rhea" id="RHEA:46608"/>
        <dbReference type="Rhea" id="RHEA-COMP:11060"/>
        <dbReference type="Rhea" id="RHEA-COMP:11605"/>
        <dbReference type="ChEBI" id="CHEBI:15378"/>
        <dbReference type="ChEBI" id="CHEBI:30013"/>
        <dbReference type="ChEBI" id="CHEBI:30616"/>
        <dbReference type="ChEBI" id="CHEBI:61977"/>
        <dbReference type="ChEBI" id="CHEBI:456216"/>
        <dbReference type="EC" id="2.7.11.1"/>
    </reaction>
</comment>
<dbReference type="PROSITE" id="PS50011">
    <property type="entry name" value="PROTEIN_KINASE_DOM"/>
    <property type="match status" value="1"/>
</dbReference>
<evidence type="ECO:0000256" key="17">
    <source>
        <dbReference type="PIRNR" id="PIRNR000641"/>
    </source>
</evidence>
<dbReference type="FunFam" id="2.90.10.10:FF:000005">
    <property type="entry name" value="G-type lectin S-receptor-like serine/threonine-protein kinase"/>
    <property type="match status" value="1"/>
</dbReference>
<dbReference type="CDD" id="cd14066">
    <property type="entry name" value="STKc_IRAK"/>
    <property type="match status" value="1"/>
</dbReference>
<dbReference type="InterPro" id="IPR008271">
    <property type="entry name" value="Ser/Thr_kinase_AS"/>
</dbReference>
<keyword evidence="10 18" id="KW-1133">Transmembrane helix</keyword>
<dbReference type="PANTHER" id="PTHR32444">
    <property type="entry name" value="BULB-TYPE LECTIN DOMAIN-CONTAINING PROTEIN"/>
    <property type="match status" value="1"/>
</dbReference>
<comment type="subcellular location">
    <subcellularLocation>
        <location evidence="1">Membrane</location>
        <topology evidence="1">Single-pass type I membrane protein</topology>
    </subcellularLocation>
</comment>
<comment type="similarity">
    <text evidence="17">Belongs to the protein kinase superfamily. Ser/Thr protein kinase family.</text>
</comment>
<gene>
    <name evidence="22" type="ORF">POM88_006263</name>
</gene>
<evidence type="ECO:0000256" key="12">
    <source>
        <dbReference type="ARBA" id="ARBA00023157"/>
    </source>
</evidence>
<dbReference type="Gene3D" id="2.90.10.10">
    <property type="entry name" value="Bulb-type lectin domain"/>
    <property type="match status" value="1"/>
</dbReference>
<dbReference type="Proteomes" id="UP001237642">
    <property type="component" value="Unassembled WGS sequence"/>
</dbReference>
<dbReference type="CDD" id="cd01098">
    <property type="entry name" value="PAN_AP_plant"/>
    <property type="match status" value="1"/>
</dbReference>
<dbReference type="PIRSF" id="PIRSF000641">
    <property type="entry name" value="SRK"/>
    <property type="match status" value="1"/>
</dbReference>
<keyword evidence="6" id="KW-0732">Signal</keyword>
<keyword evidence="8 17" id="KW-0418">Kinase</keyword>
<evidence type="ECO:0000256" key="8">
    <source>
        <dbReference type="ARBA" id="ARBA00022777"/>
    </source>
</evidence>
<dbReference type="SUPFAM" id="SSF51110">
    <property type="entry name" value="alpha-D-mannose-specific plant lectins"/>
    <property type="match status" value="1"/>
</dbReference>
<evidence type="ECO:0000256" key="16">
    <source>
        <dbReference type="ARBA" id="ARBA00048679"/>
    </source>
</evidence>
<dbReference type="InterPro" id="IPR001480">
    <property type="entry name" value="Bulb-type_lectin_dom"/>
</dbReference>
<dbReference type="InterPro" id="IPR021820">
    <property type="entry name" value="S-locus_recpt_kinase_C"/>
</dbReference>
<keyword evidence="12" id="KW-1015">Disulfide bond</keyword>
<feature type="domain" description="Protein kinase" evidence="19">
    <location>
        <begin position="487"/>
        <end position="769"/>
    </location>
</feature>
<dbReference type="CDD" id="cd00028">
    <property type="entry name" value="B_lectin"/>
    <property type="match status" value="1"/>
</dbReference>
<comment type="caution">
    <text evidence="22">The sequence shown here is derived from an EMBL/GenBank/DDBJ whole genome shotgun (WGS) entry which is preliminary data.</text>
</comment>
<evidence type="ECO:0000256" key="18">
    <source>
        <dbReference type="SAM" id="Phobius"/>
    </source>
</evidence>
<name>A0AAD8J617_9APIA</name>
<dbReference type="InterPro" id="IPR000858">
    <property type="entry name" value="S_locus_glycoprot_dom"/>
</dbReference>
<evidence type="ECO:0000256" key="1">
    <source>
        <dbReference type="ARBA" id="ARBA00004479"/>
    </source>
</evidence>
<keyword evidence="11 18" id="KW-0472">Membrane</keyword>
<evidence type="ECO:0000256" key="15">
    <source>
        <dbReference type="ARBA" id="ARBA00047899"/>
    </source>
</evidence>
<sequence length="804" mass="91482">MALDTIRTQQTFRDGDTIISAGGEFQLGFFSPGSSTNRYLGIWYKKISTGTVVWVANRNRGLMDTSGMLQINYKGITLRTVNSSDGIFWSSYAHRALKNPVLQILDTGNLVLRDEDHDSNSTSTIDFIWQSFDYPGDNLLPGMKFGIDLVTGINRNFTSWKSVDDPSLGSFNNRLDLNGFPQFIVSKGSLIWSRTGLWNGHKFSGIPNYNPNGIYTYKYVFNEKEIYYRFDLINRTSAIMRFVLTPSGDLKLLVWNDQQQDWTVYLSLQDSDCDRYGLCGVYGRCNIYNTPRCKCLKGFVPRFPEKWKAADWSNGCIRRTNLVCGTKEGFLKYSGVKLPDTRHSWYDKTINHHECEQLCLKNCSCTAFANADVRRGGQGCLLWFGNLIDIRDYTEDGQDIFVRMPSSELVKSWSFRMQRKILIIPITAMLIVVPLVIFLMAHKRRKLQKEESLKFYSESVALTEIESVDLELPLFDLKRIANATSNFSNNSKLGEGGFGPVYKGTLDDGQEIAVKRLSKNSSQGFDEFKTEVSCIAKLQHRNLVTLLGWCTEKGERILIYEYMANKSLDSFIFDVNSRITLDWPVRCNIINGIARGLMYLHQDSKLRIIHRDLKASNILLDHDMNPKISDFGLARSFGGNETEANTSRVVGTYGYMSPEYAIDGQFSVKSDVFSFGVLLIEIVSGVKNRLFCHPDHSLNLLGHAWMSYKEDKLLQLIDDVILDSSSHIEVFRIIQIGLLCVQHDPKDRPVMSHVVLMLCSNMKLPHPKQPGFFMERNLLEADHSIEPNLSSSNQLTITTLLPRQ</sequence>
<dbReference type="EMBL" id="JAUIZM010000002">
    <property type="protein sequence ID" value="KAK1396400.1"/>
    <property type="molecule type" value="Genomic_DNA"/>
</dbReference>
<proteinExistence type="inferred from homology"/>
<dbReference type="FunFam" id="3.50.4.10:FF:000002">
    <property type="entry name" value="G-type lectin S-receptor-like serine/threonine-protein kinase"/>
    <property type="match status" value="1"/>
</dbReference>
<dbReference type="PROSITE" id="PS50927">
    <property type="entry name" value="BULB_LECTIN"/>
    <property type="match status" value="1"/>
</dbReference>
<evidence type="ECO:0000256" key="9">
    <source>
        <dbReference type="ARBA" id="ARBA00022840"/>
    </source>
</evidence>
<keyword evidence="9 17" id="KW-0067">ATP-binding</keyword>
<accession>A0AAD8J617</accession>
<keyword evidence="5 18" id="KW-0812">Transmembrane</keyword>
<organism evidence="22 23">
    <name type="scientific">Heracleum sosnowskyi</name>
    <dbReference type="NCBI Taxonomy" id="360622"/>
    <lineage>
        <taxon>Eukaryota</taxon>
        <taxon>Viridiplantae</taxon>
        <taxon>Streptophyta</taxon>
        <taxon>Embryophyta</taxon>
        <taxon>Tracheophyta</taxon>
        <taxon>Spermatophyta</taxon>
        <taxon>Magnoliopsida</taxon>
        <taxon>eudicotyledons</taxon>
        <taxon>Gunneridae</taxon>
        <taxon>Pentapetalae</taxon>
        <taxon>asterids</taxon>
        <taxon>campanulids</taxon>
        <taxon>Apiales</taxon>
        <taxon>Apiaceae</taxon>
        <taxon>Apioideae</taxon>
        <taxon>apioid superclade</taxon>
        <taxon>Tordylieae</taxon>
        <taxon>Tordyliinae</taxon>
        <taxon>Heracleum</taxon>
    </lineage>
</organism>
<dbReference type="Pfam" id="PF08276">
    <property type="entry name" value="PAN_2"/>
    <property type="match status" value="1"/>
</dbReference>
<evidence type="ECO:0000256" key="11">
    <source>
        <dbReference type="ARBA" id="ARBA00023136"/>
    </source>
</evidence>
<keyword evidence="2 17" id="KW-0723">Serine/threonine-protein kinase</keyword>
<evidence type="ECO:0000256" key="14">
    <source>
        <dbReference type="ARBA" id="ARBA00023180"/>
    </source>
</evidence>
<evidence type="ECO:0000256" key="6">
    <source>
        <dbReference type="ARBA" id="ARBA00022729"/>
    </source>
</evidence>
<keyword evidence="7 17" id="KW-0547">Nucleotide-binding</keyword>
<evidence type="ECO:0000259" key="21">
    <source>
        <dbReference type="PROSITE" id="PS50948"/>
    </source>
</evidence>
<keyword evidence="14" id="KW-0325">Glycoprotein</keyword>
<comment type="catalytic activity">
    <reaction evidence="16 17">
        <text>L-seryl-[protein] + ATP = O-phospho-L-seryl-[protein] + ADP + H(+)</text>
        <dbReference type="Rhea" id="RHEA:17989"/>
        <dbReference type="Rhea" id="RHEA-COMP:9863"/>
        <dbReference type="Rhea" id="RHEA-COMP:11604"/>
        <dbReference type="ChEBI" id="CHEBI:15378"/>
        <dbReference type="ChEBI" id="CHEBI:29999"/>
        <dbReference type="ChEBI" id="CHEBI:30616"/>
        <dbReference type="ChEBI" id="CHEBI:83421"/>
        <dbReference type="ChEBI" id="CHEBI:456216"/>
        <dbReference type="EC" id="2.7.11.1"/>
    </reaction>
</comment>
<dbReference type="EC" id="2.7.11.1" evidence="17"/>
<feature type="domain" description="Apple" evidence="21">
    <location>
        <begin position="324"/>
        <end position="405"/>
    </location>
</feature>
<dbReference type="SMART" id="SM00473">
    <property type="entry name" value="PAN_AP"/>
    <property type="match status" value="1"/>
</dbReference>
<dbReference type="Pfam" id="PF01453">
    <property type="entry name" value="B_lectin"/>
    <property type="match status" value="1"/>
</dbReference>
<dbReference type="InterPro" id="IPR011009">
    <property type="entry name" value="Kinase-like_dom_sf"/>
</dbReference>
<dbReference type="Pfam" id="PF00954">
    <property type="entry name" value="S_locus_glycop"/>
    <property type="match status" value="1"/>
</dbReference>
<protein>
    <recommendedName>
        <fullName evidence="17">Receptor-like serine/threonine-protein kinase</fullName>
        <ecNumber evidence="17">2.7.11.1</ecNumber>
    </recommendedName>
</protein>
<dbReference type="InterPro" id="IPR036426">
    <property type="entry name" value="Bulb-type_lectin_dom_sf"/>
</dbReference>
<dbReference type="InterPro" id="IPR001245">
    <property type="entry name" value="Ser-Thr/Tyr_kinase_cat_dom"/>
</dbReference>
<keyword evidence="13 22" id="KW-0675">Receptor</keyword>
<dbReference type="Pfam" id="PF07714">
    <property type="entry name" value="PK_Tyr_Ser-Thr"/>
    <property type="match status" value="1"/>
</dbReference>
<dbReference type="SUPFAM" id="SSF56112">
    <property type="entry name" value="Protein kinase-like (PK-like)"/>
    <property type="match status" value="1"/>
</dbReference>
<dbReference type="SMART" id="SM00108">
    <property type="entry name" value="B_lectin"/>
    <property type="match status" value="1"/>
</dbReference>
<evidence type="ECO:0000313" key="22">
    <source>
        <dbReference type="EMBL" id="KAK1396400.1"/>
    </source>
</evidence>
<dbReference type="PROSITE" id="PS50948">
    <property type="entry name" value="PAN"/>
    <property type="match status" value="1"/>
</dbReference>
<dbReference type="GO" id="GO:0048544">
    <property type="term" value="P:recognition of pollen"/>
    <property type="evidence" value="ECO:0007669"/>
    <property type="project" value="InterPro"/>
</dbReference>
<dbReference type="PROSITE" id="PS00108">
    <property type="entry name" value="PROTEIN_KINASE_ST"/>
    <property type="match status" value="1"/>
</dbReference>
<evidence type="ECO:0000313" key="23">
    <source>
        <dbReference type="Proteomes" id="UP001237642"/>
    </source>
</evidence>
<dbReference type="InterPro" id="IPR000719">
    <property type="entry name" value="Prot_kinase_dom"/>
</dbReference>
<evidence type="ECO:0000256" key="2">
    <source>
        <dbReference type="ARBA" id="ARBA00022527"/>
    </source>
</evidence>
<dbReference type="Gene3D" id="1.10.510.10">
    <property type="entry name" value="Transferase(Phosphotransferase) domain 1"/>
    <property type="match status" value="1"/>
</dbReference>
<feature type="domain" description="Bulb-type lectin" evidence="20">
    <location>
        <begin position="3"/>
        <end position="125"/>
    </location>
</feature>
<evidence type="ECO:0000256" key="10">
    <source>
        <dbReference type="ARBA" id="ARBA00022989"/>
    </source>
</evidence>
<evidence type="ECO:0000259" key="19">
    <source>
        <dbReference type="PROSITE" id="PS50011"/>
    </source>
</evidence>
<dbReference type="GO" id="GO:0005524">
    <property type="term" value="F:ATP binding"/>
    <property type="evidence" value="ECO:0007669"/>
    <property type="project" value="UniProtKB-KW"/>
</dbReference>
<dbReference type="AlphaFoldDB" id="A0AAD8J617"/>
<reference evidence="22" key="2">
    <citation type="submission" date="2023-05" db="EMBL/GenBank/DDBJ databases">
        <authorList>
            <person name="Schelkunov M.I."/>
        </authorList>
    </citation>
    <scope>NUCLEOTIDE SEQUENCE</scope>
    <source>
        <strain evidence="22">Hsosn_3</strain>
        <tissue evidence="22">Leaf</tissue>
    </source>
</reference>
<dbReference type="GO" id="GO:0016020">
    <property type="term" value="C:membrane"/>
    <property type="evidence" value="ECO:0007669"/>
    <property type="project" value="UniProtKB-SubCell"/>
</dbReference>
<dbReference type="FunFam" id="3.30.200.20:FF:000195">
    <property type="entry name" value="G-type lectin S-receptor-like serine/threonine-protein kinase"/>
    <property type="match status" value="1"/>
</dbReference>
<evidence type="ECO:0000256" key="4">
    <source>
        <dbReference type="ARBA" id="ARBA00022679"/>
    </source>
</evidence>
<keyword evidence="3" id="KW-0597">Phosphoprotein</keyword>
<evidence type="ECO:0000256" key="13">
    <source>
        <dbReference type="ARBA" id="ARBA00023170"/>
    </source>
</evidence>
<evidence type="ECO:0000256" key="3">
    <source>
        <dbReference type="ARBA" id="ARBA00022553"/>
    </source>
</evidence>
<keyword evidence="4 17" id="KW-0808">Transferase</keyword>
<feature type="transmembrane region" description="Helical" evidence="18">
    <location>
        <begin position="421"/>
        <end position="441"/>
    </location>
</feature>
<dbReference type="Pfam" id="PF11883">
    <property type="entry name" value="DUF3403"/>
    <property type="match status" value="1"/>
</dbReference>
<dbReference type="PANTHER" id="PTHR32444:SF235">
    <property type="entry name" value="OS01G0783900 PROTEIN"/>
    <property type="match status" value="1"/>
</dbReference>